<name>A0A1I1FT64_9GAMM</name>
<evidence type="ECO:0000256" key="1">
    <source>
        <dbReference type="SAM" id="MobiDB-lite"/>
    </source>
</evidence>
<dbReference type="EMBL" id="FOLY01000001">
    <property type="protein sequence ID" value="SFC02196.1"/>
    <property type="molecule type" value="Genomic_DNA"/>
</dbReference>
<proteinExistence type="predicted"/>
<dbReference type="Proteomes" id="UP000199046">
    <property type="component" value="Unassembled WGS sequence"/>
</dbReference>
<accession>A0A1I1FT64</accession>
<organism evidence="3 4">
    <name type="scientific">Kushneria avicenniae</name>
    <dbReference type="NCBI Taxonomy" id="402385"/>
    <lineage>
        <taxon>Bacteria</taxon>
        <taxon>Pseudomonadati</taxon>
        <taxon>Pseudomonadota</taxon>
        <taxon>Gammaproteobacteria</taxon>
        <taxon>Oceanospirillales</taxon>
        <taxon>Halomonadaceae</taxon>
        <taxon>Kushneria</taxon>
    </lineage>
</organism>
<feature type="signal peptide" evidence="2">
    <location>
        <begin position="1"/>
        <end position="23"/>
    </location>
</feature>
<dbReference type="STRING" id="402385.SAMN05421848_0251"/>
<sequence length="59" mass="6436">MRRRWTGGIMAILILAVSGCANRDDTEFVWQSPRVNDQGTQAGQRACMPGPDGPSSCNR</sequence>
<protein>
    <submittedName>
        <fullName evidence="3">Uncharacterized protein</fullName>
    </submittedName>
</protein>
<reference evidence="4" key="1">
    <citation type="submission" date="2016-10" db="EMBL/GenBank/DDBJ databases">
        <authorList>
            <person name="Varghese N."/>
            <person name="Submissions S."/>
        </authorList>
    </citation>
    <scope>NUCLEOTIDE SEQUENCE [LARGE SCALE GENOMIC DNA]</scope>
    <source>
        <strain evidence="4">DSM 23439</strain>
    </source>
</reference>
<evidence type="ECO:0000256" key="2">
    <source>
        <dbReference type="SAM" id="SignalP"/>
    </source>
</evidence>
<feature type="region of interest" description="Disordered" evidence="1">
    <location>
        <begin position="35"/>
        <end position="59"/>
    </location>
</feature>
<feature type="chain" id="PRO_5011704154" evidence="2">
    <location>
        <begin position="24"/>
        <end position="59"/>
    </location>
</feature>
<dbReference type="PROSITE" id="PS51257">
    <property type="entry name" value="PROKAR_LIPOPROTEIN"/>
    <property type="match status" value="1"/>
</dbReference>
<dbReference type="AlphaFoldDB" id="A0A1I1FT64"/>
<gene>
    <name evidence="3" type="ORF">SAMN05421848_0251</name>
</gene>
<keyword evidence="2" id="KW-0732">Signal</keyword>
<evidence type="ECO:0000313" key="4">
    <source>
        <dbReference type="Proteomes" id="UP000199046"/>
    </source>
</evidence>
<keyword evidence="4" id="KW-1185">Reference proteome</keyword>
<evidence type="ECO:0000313" key="3">
    <source>
        <dbReference type="EMBL" id="SFC02196.1"/>
    </source>
</evidence>